<keyword evidence="2" id="KW-0067">ATP-binding</keyword>
<evidence type="ECO:0000259" key="3">
    <source>
        <dbReference type="Pfam" id="PF01656"/>
    </source>
</evidence>
<dbReference type="PANTHER" id="PTHR43384">
    <property type="entry name" value="SEPTUM SITE-DETERMINING PROTEIN MIND HOMOLOG, CHLOROPLASTIC-RELATED"/>
    <property type="match status" value="1"/>
</dbReference>
<dbReference type="InterPro" id="IPR050625">
    <property type="entry name" value="ParA/MinD_ATPase"/>
</dbReference>
<feature type="domain" description="CobQ/CobB/MinD/ParA nucleotide binding" evidence="3">
    <location>
        <begin position="6"/>
        <end position="48"/>
    </location>
</feature>
<dbReference type="InterPro" id="IPR002586">
    <property type="entry name" value="CobQ/CobB/MinD/ParA_Nub-bd_dom"/>
</dbReference>
<dbReference type="PANTHER" id="PTHR43384:SF6">
    <property type="entry name" value="SEPTUM SITE-DETERMINING PROTEIN MIND HOMOLOG, CHLOROPLASTIC"/>
    <property type="match status" value="1"/>
</dbReference>
<dbReference type="Proteomes" id="UP000239203">
    <property type="component" value="Unassembled WGS sequence"/>
</dbReference>
<evidence type="ECO:0000256" key="2">
    <source>
        <dbReference type="ARBA" id="ARBA00022840"/>
    </source>
</evidence>
<evidence type="ECO:0000313" key="5">
    <source>
        <dbReference type="Proteomes" id="UP000239203"/>
    </source>
</evidence>
<dbReference type="NCBIfam" id="NF047398">
    <property type="entry name" value="AAA_KGGVGR"/>
    <property type="match status" value="1"/>
</dbReference>
<proteinExistence type="predicted"/>
<dbReference type="AlphaFoldDB" id="A0A2S6GI05"/>
<dbReference type="GO" id="GO:0005829">
    <property type="term" value="C:cytosol"/>
    <property type="evidence" value="ECO:0007669"/>
    <property type="project" value="TreeGrafter"/>
</dbReference>
<dbReference type="GO" id="GO:0005524">
    <property type="term" value="F:ATP binding"/>
    <property type="evidence" value="ECO:0007669"/>
    <property type="project" value="UniProtKB-KW"/>
</dbReference>
<dbReference type="SUPFAM" id="SSF52540">
    <property type="entry name" value="P-loop containing nucleoside triphosphate hydrolases"/>
    <property type="match status" value="1"/>
</dbReference>
<organism evidence="4 5">
    <name type="scientific">Actinokineospora auranticolor</name>
    <dbReference type="NCBI Taxonomy" id="155976"/>
    <lineage>
        <taxon>Bacteria</taxon>
        <taxon>Bacillati</taxon>
        <taxon>Actinomycetota</taxon>
        <taxon>Actinomycetes</taxon>
        <taxon>Pseudonocardiales</taxon>
        <taxon>Pseudonocardiaceae</taxon>
        <taxon>Actinokineospora</taxon>
    </lineage>
</organism>
<dbReference type="InterPro" id="IPR027417">
    <property type="entry name" value="P-loop_NTPase"/>
</dbReference>
<evidence type="ECO:0000256" key="1">
    <source>
        <dbReference type="ARBA" id="ARBA00022741"/>
    </source>
</evidence>
<dbReference type="RefSeq" id="WP_104481600.1">
    <property type="nucleotide sequence ID" value="NZ_CP154825.1"/>
</dbReference>
<dbReference type="EMBL" id="PTIX01000017">
    <property type="protein sequence ID" value="PPK64830.1"/>
    <property type="molecule type" value="Genomic_DNA"/>
</dbReference>
<protein>
    <submittedName>
        <fullName evidence="4">CobQ/CobB/MinD/ParA family nucleotide binding protein</fullName>
    </submittedName>
</protein>
<gene>
    <name evidence="4" type="ORF">CLV40_11769</name>
</gene>
<dbReference type="Pfam" id="PF01656">
    <property type="entry name" value="CbiA"/>
    <property type="match status" value="1"/>
</dbReference>
<dbReference type="GO" id="GO:0009898">
    <property type="term" value="C:cytoplasmic side of plasma membrane"/>
    <property type="evidence" value="ECO:0007669"/>
    <property type="project" value="TreeGrafter"/>
</dbReference>
<sequence length="550" mass="61656">MTGTVITFYSYKGGVGRSSTLANIAVLLARWGHRVLAIDWDLEAPGLHHYFAPLLRTMPTGGVVDLAHDFLAGAQSPGPHIVELDLADDSGGSLALLVAGILHPDDPRRTHPSYAGRMQQIDWEDLYRRGFATFLEQCREEWTDAYDFVLIDSRTGISDIAGICTAQLPDRLVVVFTANDQNLVDVVDVVHRADRARDRLPYDRPRHVVLPILSRFDNRVEYERAETWQRRCAEVVSPLFGNWLAKSVSEELMLRHLTLPYVSYWSFGEQLPVQDERTPSPDQISYALETVAAVIGQHFDRTDLLADNRDAYVAAARARHREFDLDLLVSSRRSAQRAATELIDELRALGLRADRSLSADAEFLDHLREPAKHLCLMVDGEVSRWQITEAERFLRHALDPDGDERQLFCVLTRGTDRERLPGFLRNLRHLEFTPQSGPLPVARELRNLITGTPGADPDQDVLSQVAASLRAVPSEMPYAGRFVLVEQVVTDLTAALDNGDLSLLRDLAVDLDLLAKVHTDGARLSTPAPLRTAIETLLDRLDRRLQAHTD</sequence>
<dbReference type="Gene3D" id="3.40.50.300">
    <property type="entry name" value="P-loop containing nucleotide triphosphate hydrolases"/>
    <property type="match status" value="1"/>
</dbReference>
<dbReference type="OrthoDB" id="580767at2"/>
<keyword evidence="5" id="KW-1185">Reference proteome</keyword>
<evidence type="ECO:0000313" key="4">
    <source>
        <dbReference type="EMBL" id="PPK64830.1"/>
    </source>
</evidence>
<reference evidence="4 5" key="1">
    <citation type="submission" date="2018-02" db="EMBL/GenBank/DDBJ databases">
        <title>Genomic Encyclopedia of Archaeal and Bacterial Type Strains, Phase II (KMG-II): from individual species to whole genera.</title>
        <authorList>
            <person name="Goeker M."/>
        </authorList>
    </citation>
    <scope>NUCLEOTIDE SEQUENCE [LARGE SCALE GENOMIC DNA]</scope>
    <source>
        <strain evidence="4 5">YU 961-1</strain>
    </source>
</reference>
<name>A0A2S6GI05_9PSEU</name>
<dbReference type="GO" id="GO:0016887">
    <property type="term" value="F:ATP hydrolysis activity"/>
    <property type="evidence" value="ECO:0007669"/>
    <property type="project" value="TreeGrafter"/>
</dbReference>
<dbReference type="GO" id="GO:0051782">
    <property type="term" value="P:negative regulation of cell division"/>
    <property type="evidence" value="ECO:0007669"/>
    <property type="project" value="TreeGrafter"/>
</dbReference>
<keyword evidence="1" id="KW-0547">Nucleotide-binding</keyword>
<accession>A0A2S6GI05</accession>
<comment type="caution">
    <text evidence="4">The sequence shown here is derived from an EMBL/GenBank/DDBJ whole genome shotgun (WGS) entry which is preliminary data.</text>
</comment>